<keyword evidence="2" id="KW-0863">Zinc-finger</keyword>
<dbReference type="EMBL" id="BMOD01000017">
    <property type="protein sequence ID" value="GGJ47303.1"/>
    <property type="molecule type" value="Genomic_DNA"/>
</dbReference>
<evidence type="ECO:0000256" key="2">
    <source>
        <dbReference type="PROSITE-ProRule" id="PRU00325"/>
    </source>
</evidence>
<feature type="domain" description="Helicase ATP-binding" evidence="4">
    <location>
        <begin position="717"/>
        <end position="877"/>
    </location>
</feature>
<evidence type="ECO:0000259" key="4">
    <source>
        <dbReference type="PROSITE" id="PS51192"/>
    </source>
</evidence>
<keyword evidence="1" id="KW-0378">Hydrolase</keyword>
<dbReference type="PROSITE" id="PS51194">
    <property type="entry name" value="HELICASE_CTER"/>
    <property type="match status" value="1"/>
</dbReference>
<dbReference type="SMART" id="SM00490">
    <property type="entry name" value="HELICc"/>
    <property type="match status" value="1"/>
</dbReference>
<sequence length="1166" mass="132867">MTLPPNPASGQPLRREMFQTYFALPDWQDGEALQQQGDVVSCQYFDQKHMLDGKVRDVVEVFRVKIIVEENAFAASCTCRRDRKKRTCKHMAALLLHWMTPPPAPAQPRASLLTPADERHLERIASDWTLHRSLHEAHRIKLQMLYQRCPDAVEQFLKRGSWGALWREVQEMVAPTPVPEPAEPEAEVLELGTLTLSAPRKPSILHTQGQAQRPAEPLPVPVSRQQLVFALELGKTAPQSTFPRLVPLVATVNRGALKDLKVYVPHKIPYLPTVWEKDMLQKVSDSRAQHRLRHTELTDDLLQELLSEKRLYLNESWHHPLQEAAPRIGEARWETDEAGKQHPVFSTRPTARIMVLNTVWYIDTMALKMGQVETEVLPHQLTFFMTMHAVSPEQVPKARQALRNVSGSHLPLPTEVPFDEQQGVLVPRLRVAAQDWVIAGLQAPVPTVSLSLTYLDQRVPGPFVQGRKRPLPSLRFSTEQGLLVVHRNNEAEQQVMKTMTTLGFHLLKNSNQDTLEYRFGPPGQFVPEHLWMHLLKKVFPDLKDQGWEVVLDASFPYRVVQPSLDASIQEEEGWFTLDLGVQVDGENVSLLPLLVNWMQNHQEELQMLLEQDGEQIEYLAVGHHTFVQVEMHRLRSILKLLMEFYSPRQQDFRLPRMAAGLLEDLQDHPQIRWQGGQAVLELAQNLGKMHARKRPKLPASLNATLRRYQHEGVGWLQMLRKTGCNGILADDMGLGKTLQTLTHLLIEKEGKRLKKPALIVAPTSVMPNWISEAAKFTPSLKTLLLHGPSRHKHFDQIPEADVVFTSYALLKRDIEVLSAHKYHMVILDEAQYIKNHHSQSSQALKELSSKHRLCLTGTPMENHLGELWSLFQFLMPGLLPREADFRTMFRQPIEQENDRSRQLRLARMVKPLMLRRTKQQVAPELPEKTEITVQLDLEGGQRDVYETLRVAMQERLKEEIEDRGLARSQIHVLDALLKLRQACCDPRLLSMEEAKKIKTSVKLQWLTETLPEMLEEGRTVLIFSQFTTLLDLLGEALKDLNIEYALLTGSTTDRQAQVQRFQSGEVKVFLVSLKAGGVGLNLTAADTVIHYDPWWNPAAENQATDRAYRIGQDKPVFVYKLVTTGTIEEKILVLQRHKAALASGILEGTLGEGLRITEEDLQGLLG</sequence>
<dbReference type="InterPro" id="IPR027417">
    <property type="entry name" value="P-loop_NTPase"/>
</dbReference>
<evidence type="ECO:0008006" key="8">
    <source>
        <dbReference type="Google" id="ProtNLM"/>
    </source>
</evidence>
<dbReference type="InterPro" id="IPR001650">
    <property type="entry name" value="Helicase_C-like"/>
</dbReference>
<dbReference type="InterPro" id="IPR014001">
    <property type="entry name" value="Helicase_ATP-bd"/>
</dbReference>
<protein>
    <recommendedName>
        <fullName evidence="8">Helicase</fullName>
    </recommendedName>
</protein>
<evidence type="ECO:0000259" key="5">
    <source>
        <dbReference type="PROSITE" id="PS51194"/>
    </source>
</evidence>
<keyword evidence="2" id="KW-0479">Metal-binding</keyword>
<dbReference type="InterPro" id="IPR038718">
    <property type="entry name" value="SNF2-like_sf"/>
</dbReference>
<dbReference type="InterPro" id="IPR007527">
    <property type="entry name" value="Znf_SWIM"/>
</dbReference>
<evidence type="ECO:0000259" key="3">
    <source>
        <dbReference type="PROSITE" id="PS50966"/>
    </source>
</evidence>
<evidence type="ECO:0000256" key="1">
    <source>
        <dbReference type="ARBA" id="ARBA00022801"/>
    </source>
</evidence>
<organism evidence="6 7">
    <name type="scientific">Deinococcus roseus</name>
    <dbReference type="NCBI Taxonomy" id="392414"/>
    <lineage>
        <taxon>Bacteria</taxon>
        <taxon>Thermotogati</taxon>
        <taxon>Deinococcota</taxon>
        <taxon>Deinococci</taxon>
        <taxon>Deinococcales</taxon>
        <taxon>Deinococcaceae</taxon>
        <taxon>Deinococcus</taxon>
    </lineage>
</organism>
<evidence type="ECO:0000313" key="6">
    <source>
        <dbReference type="EMBL" id="GGJ47303.1"/>
    </source>
</evidence>
<dbReference type="SUPFAM" id="SSF52540">
    <property type="entry name" value="P-loop containing nucleoside triphosphate hydrolases"/>
    <property type="match status" value="2"/>
</dbReference>
<proteinExistence type="predicted"/>
<dbReference type="Proteomes" id="UP000632222">
    <property type="component" value="Unassembled WGS sequence"/>
</dbReference>
<accession>A0ABQ2D5V9</accession>
<keyword evidence="7" id="KW-1185">Reference proteome</keyword>
<dbReference type="PANTHER" id="PTHR10799">
    <property type="entry name" value="SNF2/RAD54 HELICASE FAMILY"/>
    <property type="match status" value="1"/>
</dbReference>
<feature type="domain" description="SWIM-type" evidence="3">
    <location>
        <begin position="62"/>
        <end position="99"/>
    </location>
</feature>
<dbReference type="PROSITE" id="PS50966">
    <property type="entry name" value="ZF_SWIM"/>
    <property type="match status" value="1"/>
</dbReference>
<gene>
    <name evidence="6" type="ORF">GCM10008938_36680</name>
</gene>
<reference evidence="7" key="1">
    <citation type="journal article" date="2019" name="Int. J. Syst. Evol. Microbiol.">
        <title>The Global Catalogue of Microorganisms (GCM) 10K type strain sequencing project: providing services to taxonomists for standard genome sequencing and annotation.</title>
        <authorList>
            <consortium name="The Broad Institute Genomics Platform"/>
            <consortium name="The Broad Institute Genome Sequencing Center for Infectious Disease"/>
            <person name="Wu L."/>
            <person name="Ma J."/>
        </authorList>
    </citation>
    <scope>NUCLEOTIDE SEQUENCE [LARGE SCALE GENOMIC DNA]</scope>
    <source>
        <strain evidence="7">JCM 14370</strain>
    </source>
</reference>
<dbReference type="Gene3D" id="3.40.50.10810">
    <property type="entry name" value="Tandem AAA-ATPase domain"/>
    <property type="match status" value="1"/>
</dbReference>
<dbReference type="InterPro" id="IPR000330">
    <property type="entry name" value="SNF2_N"/>
</dbReference>
<feature type="domain" description="Helicase C-terminal" evidence="5">
    <location>
        <begin position="1005"/>
        <end position="1162"/>
    </location>
</feature>
<dbReference type="CDD" id="cd18012">
    <property type="entry name" value="DEXQc_arch_SWI2_SNF2"/>
    <property type="match status" value="1"/>
</dbReference>
<dbReference type="InterPro" id="IPR049730">
    <property type="entry name" value="SNF2/RAD54-like_C"/>
</dbReference>
<dbReference type="PROSITE" id="PS51192">
    <property type="entry name" value="HELICASE_ATP_BIND_1"/>
    <property type="match status" value="1"/>
</dbReference>
<dbReference type="Pfam" id="PF00271">
    <property type="entry name" value="Helicase_C"/>
    <property type="match status" value="1"/>
</dbReference>
<keyword evidence="2" id="KW-0862">Zinc</keyword>
<dbReference type="SMART" id="SM00487">
    <property type="entry name" value="DEXDc"/>
    <property type="match status" value="1"/>
</dbReference>
<dbReference type="CDD" id="cd18793">
    <property type="entry name" value="SF2_C_SNF"/>
    <property type="match status" value="1"/>
</dbReference>
<dbReference type="RefSeq" id="WP_189005131.1">
    <property type="nucleotide sequence ID" value="NZ_BMOD01000017.1"/>
</dbReference>
<name>A0ABQ2D5V9_9DEIO</name>
<comment type="caution">
    <text evidence="6">The sequence shown here is derived from an EMBL/GenBank/DDBJ whole genome shotgun (WGS) entry which is preliminary data.</text>
</comment>
<evidence type="ECO:0000313" key="7">
    <source>
        <dbReference type="Proteomes" id="UP000632222"/>
    </source>
</evidence>
<dbReference type="Pfam" id="PF00176">
    <property type="entry name" value="SNF2-rel_dom"/>
    <property type="match status" value="1"/>
</dbReference>
<dbReference type="Pfam" id="PF04434">
    <property type="entry name" value="SWIM"/>
    <property type="match status" value="1"/>
</dbReference>
<dbReference type="Gene3D" id="3.40.50.300">
    <property type="entry name" value="P-loop containing nucleotide triphosphate hydrolases"/>
    <property type="match status" value="1"/>
</dbReference>